<dbReference type="RefSeq" id="WP_272770626.1">
    <property type="nucleotide sequence ID" value="NZ_JAQQLE010000001.1"/>
</dbReference>
<dbReference type="NCBIfam" id="TIGR00254">
    <property type="entry name" value="GGDEF"/>
    <property type="match status" value="1"/>
</dbReference>
<comment type="caution">
    <text evidence="6">The sequence shown here is derived from an EMBL/GenBank/DDBJ whole genome shotgun (WGS) entry which is preliminary data.</text>
</comment>
<dbReference type="InterPro" id="IPR050469">
    <property type="entry name" value="Diguanylate_Cyclase"/>
</dbReference>
<evidence type="ECO:0000313" key="6">
    <source>
        <dbReference type="EMBL" id="MDC7712948.1"/>
    </source>
</evidence>
<evidence type="ECO:0000256" key="3">
    <source>
        <dbReference type="SAM" id="Coils"/>
    </source>
</evidence>
<dbReference type="SMART" id="SM00267">
    <property type="entry name" value="GGDEF"/>
    <property type="match status" value="1"/>
</dbReference>
<dbReference type="Pfam" id="PF00990">
    <property type="entry name" value="GGDEF"/>
    <property type="match status" value="1"/>
</dbReference>
<dbReference type="Proteomes" id="UP001222030">
    <property type="component" value="Unassembled WGS sequence"/>
</dbReference>
<dbReference type="CDD" id="cd01949">
    <property type="entry name" value="GGDEF"/>
    <property type="match status" value="1"/>
</dbReference>
<dbReference type="InterPro" id="IPR043128">
    <property type="entry name" value="Rev_trsase/Diguanyl_cyclase"/>
</dbReference>
<keyword evidence="6" id="KW-0808">Transferase</keyword>
<organism evidence="6 7">
    <name type="scientific">Vogesella margarita</name>
    <dbReference type="NCBI Taxonomy" id="2984199"/>
    <lineage>
        <taxon>Bacteria</taxon>
        <taxon>Pseudomonadati</taxon>
        <taxon>Pseudomonadota</taxon>
        <taxon>Betaproteobacteria</taxon>
        <taxon>Neisseriales</taxon>
        <taxon>Chromobacteriaceae</taxon>
        <taxon>Vogesella</taxon>
    </lineage>
</organism>
<evidence type="ECO:0000256" key="1">
    <source>
        <dbReference type="ARBA" id="ARBA00012528"/>
    </source>
</evidence>
<feature type="region of interest" description="Disordered" evidence="4">
    <location>
        <begin position="160"/>
        <end position="196"/>
    </location>
</feature>
<dbReference type="PROSITE" id="PS50887">
    <property type="entry name" value="GGDEF"/>
    <property type="match status" value="1"/>
</dbReference>
<dbReference type="PANTHER" id="PTHR45138">
    <property type="entry name" value="REGULATORY COMPONENTS OF SENSORY TRANSDUCTION SYSTEM"/>
    <property type="match status" value="1"/>
</dbReference>
<gene>
    <name evidence="6" type="ORF">PQU96_02210</name>
</gene>
<proteinExistence type="predicted"/>
<keyword evidence="3" id="KW-0175">Coiled coil</keyword>
<evidence type="ECO:0000259" key="5">
    <source>
        <dbReference type="PROSITE" id="PS50887"/>
    </source>
</evidence>
<dbReference type="InterPro" id="IPR000160">
    <property type="entry name" value="GGDEF_dom"/>
</dbReference>
<keyword evidence="7" id="KW-1185">Reference proteome</keyword>
<sequence>MTTHNPIDTARETLKQLTQRKLLPTPDNFERVYSEIMGVPADARTNKLADLLLRAYESLPADEPSSKIGIAKLRRAIDDEKWELVPQLTLELAELNGRKRQLAQNWGNLIQDLMKAWEIRNPALSQNYKQSALERVLLSFGNAPDELNEKLHNLVKSWLQPADSQGGTPEAGNLPEAGTLPAAGNAGPVAATASEADDAERCQAWKDVLDYTLKFGIEPRLVHYPELSQHFSDTRTALDSIHSSRDVDNFFPQLRSFLIRLELQSHDDERLVTGLSNLMQLMLQNVAELNQSDSYLVGQISGLQQILAQPNISIQHLYQLEASLKEVIHKQGKLKHSLDEATSSLRALLDTFLDKLSLMSSSTGDFQQRLHRHSESIRGTQDVKQLNDILQSLLSDTASMQTNLSTSHGELLAARNEVHSAQQRISELEQALEAASAKIKEDQLTGAYNRRGLEEHFEREISRAKRNGQPLSVALIDVDNFKQLNDRYGHLTGDDVLKYLVELMHRSLRSSDIVARFGGEEFVVLLPETGINEAVELVQRLQRELTKNFFLANQDRLVVTFSAGVAQWHLGECDSDVIERADGAMYRAKLAGKNRTLSAEMP</sequence>
<accession>A0ABT5IK84</accession>
<dbReference type="EMBL" id="JAQQLE010000001">
    <property type="protein sequence ID" value="MDC7712948.1"/>
    <property type="molecule type" value="Genomic_DNA"/>
</dbReference>
<dbReference type="SUPFAM" id="SSF55073">
    <property type="entry name" value="Nucleotide cyclase"/>
    <property type="match status" value="1"/>
</dbReference>
<evidence type="ECO:0000256" key="4">
    <source>
        <dbReference type="SAM" id="MobiDB-lite"/>
    </source>
</evidence>
<dbReference type="InterPro" id="IPR029787">
    <property type="entry name" value="Nucleotide_cyclase"/>
</dbReference>
<feature type="coiled-coil region" evidence="3">
    <location>
        <begin position="411"/>
        <end position="445"/>
    </location>
</feature>
<protein>
    <recommendedName>
        <fullName evidence="1">diguanylate cyclase</fullName>
        <ecNumber evidence="1">2.7.7.65</ecNumber>
    </recommendedName>
</protein>
<reference evidence="6 7" key="1">
    <citation type="submission" date="2023-01" db="EMBL/GenBank/DDBJ databases">
        <title>Novel species of the genus Vogesella isolated from rivers.</title>
        <authorList>
            <person name="Lu H."/>
        </authorList>
    </citation>
    <scope>NUCLEOTIDE SEQUENCE [LARGE SCALE GENOMIC DNA]</scope>
    <source>
        <strain evidence="6 7">LYT5W</strain>
    </source>
</reference>
<dbReference type="EC" id="2.7.7.65" evidence="1"/>
<name>A0ABT5IK84_9NEIS</name>
<dbReference type="Gene3D" id="3.30.70.270">
    <property type="match status" value="1"/>
</dbReference>
<evidence type="ECO:0000313" key="7">
    <source>
        <dbReference type="Proteomes" id="UP001222030"/>
    </source>
</evidence>
<feature type="compositionally biased region" description="Low complexity" evidence="4">
    <location>
        <begin position="181"/>
        <end position="193"/>
    </location>
</feature>
<evidence type="ECO:0000256" key="2">
    <source>
        <dbReference type="ARBA" id="ARBA00034247"/>
    </source>
</evidence>
<dbReference type="GO" id="GO:0052621">
    <property type="term" value="F:diguanylate cyclase activity"/>
    <property type="evidence" value="ECO:0007669"/>
    <property type="project" value="UniProtKB-EC"/>
</dbReference>
<keyword evidence="6" id="KW-0548">Nucleotidyltransferase</keyword>
<comment type="catalytic activity">
    <reaction evidence="2">
        <text>2 GTP = 3',3'-c-di-GMP + 2 diphosphate</text>
        <dbReference type="Rhea" id="RHEA:24898"/>
        <dbReference type="ChEBI" id="CHEBI:33019"/>
        <dbReference type="ChEBI" id="CHEBI:37565"/>
        <dbReference type="ChEBI" id="CHEBI:58805"/>
        <dbReference type="EC" id="2.7.7.65"/>
    </reaction>
</comment>
<feature type="domain" description="GGDEF" evidence="5">
    <location>
        <begin position="469"/>
        <end position="601"/>
    </location>
</feature>
<dbReference type="PANTHER" id="PTHR45138:SF9">
    <property type="entry name" value="DIGUANYLATE CYCLASE DGCM-RELATED"/>
    <property type="match status" value="1"/>
</dbReference>